<keyword evidence="7" id="KW-1185">Reference proteome</keyword>
<sequence>MKMEVFEMGFPTHIVSAGGIVEDGNGNILLVKTRDGGWVCPGGQVEVGENLMDALAREIKEESGIEATVSYLIGVYSNTGIFKWYDGVTDVPTQVIFEFVCKPVGGKLLAVTEETTDSRWVPKDEVLDFITQPAIRARYQAYLEFNGMVNYMDYITSPEFKIKHQAGISK</sequence>
<dbReference type="InterPro" id="IPR015797">
    <property type="entry name" value="NUDIX_hydrolase-like_dom_sf"/>
</dbReference>
<dbReference type="InterPro" id="IPR020476">
    <property type="entry name" value="Nudix_hydrolase"/>
</dbReference>
<evidence type="ECO:0000256" key="2">
    <source>
        <dbReference type="ARBA" id="ARBA00022801"/>
    </source>
</evidence>
<organism evidence="6 7">
    <name type="scientific">Caldalkalibacillus horti</name>
    <dbReference type="NCBI Taxonomy" id="77523"/>
    <lineage>
        <taxon>Bacteria</taxon>
        <taxon>Bacillati</taxon>
        <taxon>Bacillota</taxon>
        <taxon>Bacilli</taxon>
        <taxon>Bacillales</taxon>
        <taxon>Bacillaceae</taxon>
        <taxon>Caldalkalibacillus</taxon>
    </lineage>
</organism>
<dbReference type="CDD" id="cd02883">
    <property type="entry name" value="NUDIX_Hydrolase"/>
    <property type="match status" value="1"/>
</dbReference>
<keyword evidence="2 4" id="KW-0378">Hydrolase</keyword>
<dbReference type="Pfam" id="PF00293">
    <property type="entry name" value="NUDIX"/>
    <property type="match status" value="1"/>
</dbReference>
<proteinExistence type="inferred from homology"/>
<name>A0ABT9W213_9BACI</name>
<reference evidence="6 7" key="1">
    <citation type="submission" date="2023-07" db="EMBL/GenBank/DDBJ databases">
        <title>Genomic Encyclopedia of Type Strains, Phase IV (KMG-IV): sequencing the most valuable type-strain genomes for metagenomic binning, comparative biology and taxonomic classification.</title>
        <authorList>
            <person name="Goeker M."/>
        </authorList>
    </citation>
    <scope>NUCLEOTIDE SEQUENCE [LARGE SCALE GENOMIC DNA]</scope>
    <source>
        <strain evidence="6 7">DSM 12751</strain>
    </source>
</reference>
<feature type="domain" description="Nudix hydrolase" evidence="5">
    <location>
        <begin position="11"/>
        <end position="144"/>
    </location>
</feature>
<dbReference type="EMBL" id="JAUSTY010000013">
    <property type="protein sequence ID" value="MDQ0167150.1"/>
    <property type="molecule type" value="Genomic_DNA"/>
</dbReference>
<evidence type="ECO:0000313" key="7">
    <source>
        <dbReference type="Proteomes" id="UP001235840"/>
    </source>
</evidence>
<evidence type="ECO:0000256" key="4">
    <source>
        <dbReference type="RuleBase" id="RU003476"/>
    </source>
</evidence>
<dbReference type="InterPro" id="IPR020084">
    <property type="entry name" value="NUDIX_hydrolase_CS"/>
</dbReference>
<comment type="caution">
    <text evidence="6">The sequence shown here is derived from an EMBL/GenBank/DDBJ whole genome shotgun (WGS) entry which is preliminary data.</text>
</comment>
<dbReference type="InterPro" id="IPR000086">
    <property type="entry name" value="NUDIX_hydrolase_dom"/>
</dbReference>
<gene>
    <name evidence="6" type="ORF">J2S11_003075</name>
</gene>
<dbReference type="Proteomes" id="UP001235840">
    <property type="component" value="Unassembled WGS sequence"/>
</dbReference>
<dbReference type="PANTHER" id="PTHR43046:SF12">
    <property type="entry name" value="GDP-MANNOSE MANNOSYL HYDROLASE"/>
    <property type="match status" value="1"/>
</dbReference>
<evidence type="ECO:0000256" key="1">
    <source>
        <dbReference type="ARBA" id="ARBA00001946"/>
    </source>
</evidence>
<dbReference type="PRINTS" id="PR00502">
    <property type="entry name" value="NUDIXFAMILY"/>
</dbReference>
<dbReference type="PANTHER" id="PTHR43046">
    <property type="entry name" value="GDP-MANNOSE MANNOSYL HYDROLASE"/>
    <property type="match status" value="1"/>
</dbReference>
<dbReference type="SUPFAM" id="SSF55811">
    <property type="entry name" value="Nudix"/>
    <property type="match status" value="1"/>
</dbReference>
<dbReference type="PROSITE" id="PS51462">
    <property type="entry name" value="NUDIX"/>
    <property type="match status" value="1"/>
</dbReference>
<dbReference type="PROSITE" id="PS00893">
    <property type="entry name" value="NUDIX_BOX"/>
    <property type="match status" value="1"/>
</dbReference>
<keyword evidence="3" id="KW-0460">Magnesium</keyword>
<protein>
    <submittedName>
        <fullName evidence="6">8-oxo-dGTP pyrophosphatase MutT (NUDIX family)</fullName>
    </submittedName>
</protein>
<accession>A0ABT9W213</accession>
<evidence type="ECO:0000259" key="5">
    <source>
        <dbReference type="PROSITE" id="PS51462"/>
    </source>
</evidence>
<evidence type="ECO:0000256" key="3">
    <source>
        <dbReference type="ARBA" id="ARBA00022842"/>
    </source>
</evidence>
<dbReference type="Gene3D" id="3.90.79.10">
    <property type="entry name" value="Nucleoside Triphosphate Pyrophosphohydrolase"/>
    <property type="match status" value="1"/>
</dbReference>
<comment type="similarity">
    <text evidence="4">Belongs to the Nudix hydrolase family.</text>
</comment>
<comment type="cofactor">
    <cofactor evidence="1">
        <name>Mg(2+)</name>
        <dbReference type="ChEBI" id="CHEBI:18420"/>
    </cofactor>
</comment>
<evidence type="ECO:0000313" key="6">
    <source>
        <dbReference type="EMBL" id="MDQ0167150.1"/>
    </source>
</evidence>